<dbReference type="RefSeq" id="WP_120464736.1">
    <property type="nucleotide sequence ID" value="NZ_BMIW01000058.1"/>
</dbReference>
<reference evidence="2" key="1">
    <citation type="journal article" date="2019" name="Int. J. Syst. Evol. Microbiol.">
        <title>The Global Catalogue of Microorganisms (GCM) 10K type strain sequencing project: providing services to taxonomists for standard genome sequencing and annotation.</title>
        <authorList>
            <consortium name="The Broad Institute Genomics Platform"/>
            <consortium name="The Broad Institute Genome Sequencing Center for Infectious Disease"/>
            <person name="Wu L."/>
            <person name="Ma J."/>
        </authorList>
    </citation>
    <scope>NUCLEOTIDE SEQUENCE [LARGE SCALE GENOMIC DNA]</scope>
    <source>
        <strain evidence="2">CGMCC 1.15420</strain>
    </source>
</reference>
<name>A0ABQ1W9J0_9BACL</name>
<evidence type="ECO:0000313" key="2">
    <source>
        <dbReference type="Proteomes" id="UP000608420"/>
    </source>
</evidence>
<comment type="caution">
    <text evidence="1">The sequence shown here is derived from an EMBL/GenBank/DDBJ whole genome shotgun (WGS) entry which is preliminary data.</text>
</comment>
<dbReference type="EMBL" id="BMIW01000058">
    <property type="protein sequence ID" value="GGG19651.1"/>
    <property type="molecule type" value="Genomic_DNA"/>
</dbReference>
<dbReference type="Proteomes" id="UP000608420">
    <property type="component" value="Unassembled WGS sequence"/>
</dbReference>
<accession>A0ABQ1W9J0</accession>
<organism evidence="1 2">
    <name type="scientific">Paenibacillus aceti</name>
    <dbReference type="NCBI Taxonomy" id="1820010"/>
    <lineage>
        <taxon>Bacteria</taxon>
        <taxon>Bacillati</taxon>
        <taxon>Bacillota</taxon>
        <taxon>Bacilli</taxon>
        <taxon>Bacillales</taxon>
        <taxon>Paenibacillaceae</taxon>
        <taxon>Paenibacillus</taxon>
    </lineage>
</organism>
<keyword evidence="2" id="KW-1185">Reference proteome</keyword>
<evidence type="ECO:0000313" key="1">
    <source>
        <dbReference type="EMBL" id="GGG19651.1"/>
    </source>
</evidence>
<gene>
    <name evidence="1" type="ORF">GCM10010913_47190</name>
</gene>
<protein>
    <submittedName>
        <fullName evidence="1">Uncharacterized protein</fullName>
    </submittedName>
</protein>
<sequence length="377" mass="43566">MKNLTKKELIRLLDKGNPIDEKVFEQVDGEAFASSNDELNIAQIRETYNLLVPKTTWTKVDYVIKFKQLLLEGTTQDSNGDGQLLLNLDGITDKNYTTTSDAISQLFQDINMSPYAKHLLKDTDTHYNLIQHNYNYWFGENGLLSENNVLVRTVIEHNQPIIRCFATPRYQQIDNHILLYCTIWALDKLKFNFTLTSQKLDHSNMELNFLSNEYFELDGVGKLSYGFKVRNSESKIHTVEIHPTCNVTNKDGSSVPLILDKTIKIKHMGSEITPAIQKILELEYLPEHIKNVKSTILAIKTKKIDQFLAYKIQQELIRIIGKTAFKKYQDKYFEVSSNNTYSLLQFFGKLGDLPVENDEKKLMVESMFWSVIKSLNE</sequence>
<proteinExistence type="predicted"/>